<evidence type="ECO:0000256" key="1">
    <source>
        <dbReference type="ARBA" id="ARBA00005953"/>
    </source>
</evidence>
<organism evidence="3 4">
    <name type="scientific">Methylocystis parvus</name>
    <dbReference type="NCBI Taxonomy" id="134"/>
    <lineage>
        <taxon>Bacteria</taxon>
        <taxon>Pseudomonadati</taxon>
        <taxon>Pseudomonadota</taxon>
        <taxon>Alphaproteobacteria</taxon>
        <taxon>Hyphomicrobiales</taxon>
        <taxon>Methylocystaceae</taxon>
        <taxon>Methylocystis</taxon>
    </lineage>
</organism>
<dbReference type="AlphaFoldDB" id="A0A6B8MD67"/>
<evidence type="ECO:0000313" key="3">
    <source>
        <dbReference type="EMBL" id="QGM99722.1"/>
    </source>
</evidence>
<dbReference type="NCBIfam" id="TIGR02799">
    <property type="entry name" value="thio_ybgC"/>
    <property type="match status" value="1"/>
</dbReference>
<gene>
    <name evidence="3" type="primary">ybgC</name>
    <name evidence="3" type="ORF">F7D14_14655</name>
</gene>
<proteinExistence type="inferred from homology"/>
<dbReference type="Gene3D" id="3.10.129.10">
    <property type="entry name" value="Hotdog Thioesterase"/>
    <property type="match status" value="1"/>
</dbReference>
<name>A0A6B8MD67_9HYPH</name>
<evidence type="ECO:0000256" key="2">
    <source>
        <dbReference type="ARBA" id="ARBA00022801"/>
    </source>
</evidence>
<dbReference type="NCBIfam" id="TIGR00051">
    <property type="entry name" value="YbgC/FadM family acyl-CoA thioesterase"/>
    <property type="match status" value="1"/>
</dbReference>
<keyword evidence="4" id="KW-1185">Reference proteome</keyword>
<dbReference type="SUPFAM" id="SSF54637">
    <property type="entry name" value="Thioesterase/thiol ester dehydrase-isomerase"/>
    <property type="match status" value="1"/>
</dbReference>
<dbReference type="InterPro" id="IPR014166">
    <property type="entry name" value="Tol-Pal_acyl-CoA_thioesterase"/>
</dbReference>
<comment type="similarity">
    <text evidence="1">Belongs to the 4-hydroxybenzoyl-CoA thioesterase family.</text>
</comment>
<dbReference type="InterPro" id="IPR050563">
    <property type="entry name" value="4-hydroxybenzoyl-CoA_TE"/>
</dbReference>
<dbReference type="InterPro" id="IPR029069">
    <property type="entry name" value="HotDog_dom_sf"/>
</dbReference>
<sequence length="142" mass="15854">MTAANALPVRVYWEDTDASGLVYHTSYIRFMERGRTELLRSIGLDQRPLLEDPDGAPTFFVVRAMQLDFLRPAVMDDLLNVETRVTALGGASLTLDQRVLRDAETLVTATVKVVCVEAGRAKRLPPDIREKFLRAHAEPATD</sequence>
<dbReference type="InterPro" id="IPR006684">
    <property type="entry name" value="YbgC/YbaW"/>
</dbReference>
<accession>A0A6B8MD67</accession>
<dbReference type="EMBL" id="CP044331">
    <property type="protein sequence ID" value="QGM99722.1"/>
    <property type="molecule type" value="Genomic_DNA"/>
</dbReference>
<protein>
    <submittedName>
        <fullName evidence="3">Tol-pal system-associated acyl-CoA thioesterase</fullName>
    </submittedName>
</protein>
<dbReference type="PANTHER" id="PTHR31793:SF37">
    <property type="entry name" value="ACYL-COA THIOESTER HYDROLASE YBGC"/>
    <property type="match status" value="1"/>
</dbReference>
<dbReference type="Pfam" id="PF13279">
    <property type="entry name" value="4HBT_2"/>
    <property type="match status" value="1"/>
</dbReference>
<dbReference type="PIRSF" id="PIRSF003230">
    <property type="entry name" value="YbgC"/>
    <property type="match status" value="1"/>
</dbReference>
<dbReference type="GO" id="GO:0047617">
    <property type="term" value="F:fatty acyl-CoA hydrolase activity"/>
    <property type="evidence" value="ECO:0007669"/>
    <property type="project" value="TreeGrafter"/>
</dbReference>
<dbReference type="FunFam" id="3.10.129.10:FF:000004">
    <property type="entry name" value="Tol-pal system-associated acyl-CoA thioesterase"/>
    <property type="match status" value="1"/>
</dbReference>
<dbReference type="Proteomes" id="UP000422569">
    <property type="component" value="Chromosome"/>
</dbReference>
<dbReference type="CDD" id="cd00586">
    <property type="entry name" value="4HBT"/>
    <property type="match status" value="1"/>
</dbReference>
<reference evidence="3 4" key="1">
    <citation type="submission" date="2019-09" db="EMBL/GenBank/DDBJ databases">
        <title>Isolation and complete genome sequencing of Methylocystis species.</title>
        <authorList>
            <person name="Rumah B.L."/>
            <person name="Stead C.E."/>
            <person name="Stevens B.C."/>
            <person name="Minton N.P."/>
            <person name="Grosse-Honebrink A."/>
            <person name="Zhang Y."/>
        </authorList>
    </citation>
    <scope>NUCLEOTIDE SEQUENCE [LARGE SCALE GENOMIC DNA]</scope>
    <source>
        <strain evidence="3 4">BRCS2</strain>
    </source>
</reference>
<dbReference type="PANTHER" id="PTHR31793">
    <property type="entry name" value="4-HYDROXYBENZOYL-COA THIOESTERASE FAMILY MEMBER"/>
    <property type="match status" value="1"/>
</dbReference>
<keyword evidence="2" id="KW-0378">Hydrolase</keyword>
<evidence type="ECO:0000313" key="4">
    <source>
        <dbReference type="Proteomes" id="UP000422569"/>
    </source>
</evidence>
<dbReference type="KEGG" id="mpar:F7D14_14655"/>